<dbReference type="Gene3D" id="3.40.50.1820">
    <property type="entry name" value="alpha/beta hydrolase"/>
    <property type="match status" value="1"/>
</dbReference>
<dbReference type="OrthoDB" id="5954035at2759"/>
<keyword evidence="4" id="KW-1185">Reference proteome</keyword>
<dbReference type="Proteomes" id="UP000027195">
    <property type="component" value="Unassembled WGS sequence"/>
</dbReference>
<dbReference type="PANTHER" id="PTHR10794:SF63">
    <property type="entry name" value="ALPHA_BETA HYDROLASE 1, ISOFORM A"/>
    <property type="match status" value="1"/>
</dbReference>
<reference evidence="4" key="1">
    <citation type="journal article" date="2014" name="Proc. Natl. Acad. Sci. U.S.A.">
        <title>Extensive sampling of basidiomycete genomes demonstrates inadequacy of the white-rot/brown-rot paradigm for wood decay fungi.</title>
        <authorList>
            <person name="Riley R."/>
            <person name="Salamov A.A."/>
            <person name="Brown D.W."/>
            <person name="Nagy L.G."/>
            <person name="Floudas D."/>
            <person name="Held B.W."/>
            <person name="Levasseur A."/>
            <person name="Lombard V."/>
            <person name="Morin E."/>
            <person name="Otillar R."/>
            <person name="Lindquist E.A."/>
            <person name="Sun H."/>
            <person name="LaButti K.M."/>
            <person name="Schmutz J."/>
            <person name="Jabbour D."/>
            <person name="Luo H."/>
            <person name="Baker S.E."/>
            <person name="Pisabarro A.G."/>
            <person name="Walton J.D."/>
            <person name="Blanchette R.A."/>
            <person name="Henrissat B."/>
            <person name="Martin F."/>
            <person name="Cullen D."/>
            <person name="Hibbett D.S."/>
            <person name="Grigoriev I.V."/>
        </authorList>
    </citation>
    <scope>NUCLEOTIDE SEQUENCE [LARGE SCALE GENOMIC DNA]</scope>
    <source>
        <strain evidence="4">FD-172 SS1</strain>
    </source>
</reference>
<name>A0A067N0L3_BOTB1</name>
<dbReference type="GO" id="GO:0051792">
    <property type="term" value="P:medium-chain fatty acid biosynthetic process"/>
    <property type="evidence" value="ECO:0007669"/>
    <property type="project" value="TreeGrafter"/>
</dbReference>
<dbReference type="EMBL" id="KL198016">
    <property type="protein sequence ID" value="KDQ21369.1"/>
    <property type="molecule type" value="Genomic_DNA"/>
</dbReference>
<feature type="domain" description="AB hydrolase-1" evidence="2">
    <location>
        <begin position="137"/>
        <end position="294"/>
    </location>
</feature>
<dbReference type="InParanoid" id="A0A067N0L3"/>
<evidence type="ECO:0000313" key="3">
    <source>
        <dbReference type="EMBL" id="KDQ21369.1"/>
    </source>
</evidence>
<evidence type="ECO:0000256" key="1">
    <source>
        <dbReference type="ARBA" id="ARBA00010884"/>
    </source>
</evidence>
<dbReference type="AlphaFoldDB" id="A0A067N0L3"/>
<accession>A0A067N0L3</accession>
<dbReference type="GO" id="GO:0008126">
    <property type="term" value="F:acetylesterase activity"/>
    <property type="evidence" value="ECO:0007669"/>
    <property type="project" value="TreeGrafter"/>
</dbReference>
<comment type="similarity">
    <text evidence="1">Belongs to the AB hydrolase superfamily. AB hydrolase 4 family.</text>
</comment>
<organism evidence="3 4">
    <name type="scientific">Botryobasidium botryosum (strain FD-172 SS1)</name>
    <dbReference type="NCBI Taxonomy" id="930990"/>
    <lineage>
        <taxon>Eukaryota</taxon>
        <taxon>Fungi</taxon>
        <taxon>Dikarya</taxon>
        <taxon>Basidiomycota</taxon>
        <taxon>Agaricomycotina</taxon>
        <taxon>Agaricomycetes</taxon>
        <taxon>Cantharellales</taxon>
        <taxon>Botryobasidiaceae</taxon>
        <taxon>Botryobasidium</taxon>
    </lineage>
</organism>
<evidence type="ECO:0000259" key="2">
    <source>
        <dbReference type="Pfam" id="PF00561"/>
    </source>
</evidence>
<dbReference type="GO" id="GO:0051793">
    <property type="term" value="P:medium-chain fatty acid catabolic process"/>
    <property type="evidence" value="ECO:0007669"/>
    <property type="project" value="TreeGrafter"/>
</dbReference>
<dbReference type="PANTHER" id="PTHR10794">
    <property type="entry name" value="ABHYDROLASE DOMAIN-CONTAINING PROTEIN"/>
    <property type="match status" value="1"/>
</dbReference>
<dbReference type="STRING" id="930990.A0A067N0L3"/>
<dbReference type="InterPro" id="IPR000073">
    <property type="entry name" value="AB_hydrolase_1"/>
</dbReference>
<dbReference type="GO" id="GO:0047372">
    <property type="term" value="F:monoacylglycerol lipase activity"/>
    <property type="evidence" value="ECO:0007669"/>
    <property type="project" value="TreeGrafter"/>
</dbReference>
<dbReference type="InterPro" id="IPR050960">
    <property type="entry name" value="AB_hydrolase_4_sf"/>
</dbReference>
<dbReference type="Pfam" id="PF00561">
    <property type="entry name" value="Abhydrolase_1"/>
    <property type="match status" value="1"/>
</dbReference>
<sequence>MLAVVLRALAVCIVWMLSYYLAPFWPPMPQLCYPKEPARLSVRSPRKLEEPLGEDGIEEVTIKSFVESSCPSLFKPYRPTWWLPNGHFQTAFCVAGDFSGVDQVVYQRTLLRLQDGGTLGLDFTPPSAEVDLDPKTPIIVVLHGLTGGSHAEYVRAILATACLPKGKGGLGYRAVVVNFRGCAGVPITSPQFYSAGHTDDLRCALLYISDVYPDAPLLGVGFSLGASVLANYLGQEGEKSRLRGGCLLACPWDLKKNSERLENNFFYRNTYAKAMGNNIFRLFERHLPALSKMPPSVLTPHIPLILSIKSTPTLITMDEHFVRLVGGSPPMFPFPCAHDYYRWASSHQRLSGVRVPLLALNSKDDPIVWALPNDEIAGSSHVILGVTQHGGHMGWFEDGGAFLGRGKRPPRRWMTKPVVEWLGALGEKLVVANLGGGNGETLKVNARKGVKKENGFVVDPDEGKRDRVGYRVLDKDEGTEILEAEEVETVGLKGF</sequence>
<proteinExistence type="inferred from homology"/>
<dbReference type="InterPro" id="IPR029058">
    <property type="entry name" value="AB_hydrolase_fold"/>
</dbReference>
<gene>
    <name evidence="3" type="ORF">BOTBODRAFT_150169</name>
</gene>
<evidence type="ECO:0000313" key="4">
    <source>
        <dbReference type="Proteomes" id="UP000027195"/>
    </source>
</evidence>
<dbReference type="SUPFAM" id="SSF53474">
    <property type="entry name" value="alpha/beta-Hydrolases"/>
    <property type="match status" value="1"/>
</dbReference>
<protein>
    <recommendedName>
        <fullName evidence="2">AB hydrolase-1 domain-containing protein</fullName>
    </recommendedName>
</protein>
<dbReference type="HOGENOM" id="CLU_032487_1_1_1"/>